<keyword evidence="6" id="KW-1185">Reference proteome</keyword>
<dbReference type="CDD" id="cd12148">
    <property type="entry name" value="fungal_TF_MHR"/>
    <property type="match status" value="1"/>
</dbReference>
<dbReference type="InterPro" id="IPR050987">
    <property type="entry name" value="AtrR-like"/>
</dbReference>
<evidence type="ECO:0000313" key="6">
    <source>
        <dbReference type="Proteomes" id="UP001150266"/>
    </source>
</evidence>
<organism evidence="5 6">
    <name type="scientific">Lentinula aciculospora</name>
    <dbReference type="NCBI Taxonomy" id="153920"/>
    <lineage>
        <taxon>Eukaryota</taxon>
        <taxon>Fungi</taxon>
        <taxon>Dikarya</taxon>
        <taxon>Basidiomycota</taxon>
        <taxon>Agaricomycotina</taxon>
        <taxon>Agaricomycetes</taxon>
        <taxon>Agaricomycetidae</taxon>
        <taxon>Agaricales</taxon>
        <taxon>Marasmiineae</taxon>
        <taxon>Omphalotaceae</taxon>
        <taxon>Lentinula</taxon>
    </lineage>
</organism>
<dbReference type="Pfam" id="PF04082">
    <property type="entry name" value="Fungal_trans"/>
    <property type="match status" value="1"/>
</dbReference>
<evidence type="ECO:0000259" key="4">
    <source>
        <dbReference type="SMART" id="SM00906"/>
    </source>
</evidence>
<evidence type="ECO:0000256" key="3">
    <source>
        <dbReference type="SAM" id="MobiDB-lite"/>
    </source>
</evidence>
<comment type="caution">
    <text evidence="5">The sequence shown here is derived from an EMBL/GenBank/DDBJ whole genome shotgun (WGS) entry which is preliminary data.</text>
</comment>
<dbReference type="SMART" id="SM00906">
    <property type="entry name" value="Fungal_trans"/>
    <property type="match status" value="1"/>
</dbReference>
<reference evidence="5" key="1">
    <citation type="submission" date="2022-08" db="EMBL/GenBank/DDBJ databases">
        <title>A Global Phylogenomic Analysis of the Shiitake Genus Lentinula.</title>
        <authorList>
            <consortium name="DOE Joint Genome Institute"/>
            <person name="Sierra-Patev S."/>
            <person name="Min B."/>
            <person name="Naranjo-Ortiz M."/>
            <person name="Looney B."/>
            <person name="Konkel Z."/>
            <person name="Slot J.C."/>
            <person name="Sakamoto Y."/>
            <person name="Steenwyk J.L."/>
            <person name="Rokas A."/>
            <person name="Carro J."/>
            <person name="Camarero S."/>
            <person name="Ferreira P."/>
            <person name="Molpeceres G."/>
            <person name="Ruiz-Duenas F.J."/>
            <person name="Serrano A."/>
            <person name="Henrissat B."/>
            <person name="Drula E."/>
            <person name="Hughes K.W."/>
            <person name="Mata J.L."/>
            <person name="Ishikawa N.K."/>
            <person name="Vargas-Isla R."/>
            <person name="Ushijima S."/>
            <person name="Smith C.A."/>
            <person name="Ahrendt S."/>
            <person name="Andreopoulos W."/>
            <person name="He G."/>
            <person name="Labutti K."/>
            <person name="Lipzen A."/>
            <person name="Ng V."/>
            <person name="Riley R."/>
            <person name="Sandor L."/>
            <person name="Barry K."/>
            <person name="Martinez A.T."/>
            <person name="Xiao Y."/>
            <person name="Gibbons J.G."/>
            <person name="Terashima K."/>
            <person name="Grigoriev I.V."/>
            <person name="Hibbett D.S."/>
        </authorList>
    </citation>
    <scope>NUCLEOTIDE SEQUENCE</scope>
    <source>
        <strain evidence="5">JLM2183</strain>
    </source>
</reference>
<feature type="region of interest" description="Disordered" evidence="3">
    <location>
        <begin position="76"/>
        <end position="100"/>
    </location>
</feature>
<dbReference type="Gene3D" id="4.10.240.10">
    <property type="entry name" value="Zn(2)-C6 fungal-type DNA-binding domain"/>
    <property type="match status" value="1"/>
</dbReference>
<proteinExistence type="predicted"/>
<dbReference type="InterPro" id="IPR001138">
    <property type="entry name" value="Zn2Cys6_DnaBD"/>
</dbReference>
<gene>
    <name evidence="5" type="ORF">J3R30DRAFT_3317636</name>
</gene>
<dbReference type="GO" id="GO:0000981">
    <property type="term" value="F:DNA-binding transcription factor activity, RNA polymerase II-specific"/>
    <property type="evidence" value="ECO:0007669"/>
    <property type="project" value="InterPro"/>
</dbReference>
<dbReference type="EMBL" id="JAOTPV010000096">
    <property type="protein sequence ID" value="KAJ4464931.1"/>
    <property type="molecule type" value="Genomic_DNA"/>
</dbReference>
<protein>
    <submittedName>
        <fullName evidence="5">Fungal-specific transcription factor domain-containing protein</fullName>
    </submittedName>
</protein>
<dbReference type="GO" id="GO:0003677">
    <property type="term" value="F:DNA binding"/>
    <property type="evidence" value="ECO:0007669"/>
    <property type="project" value="InterPro"/>
</dbReference>
<dbReference type="PANTHER" id="PTHR46910">
    <property type="entry name" value="TRANSCRIPTION FACTOR PDR1"/>
    <property type="match status" value="1"/>
</dbReference>
<evidence type="ECO:0000313" key="5">
    <source>
        <dbReference type="EMBL" id="KAJ4464931.1"/>
    </source>
</evidence>
<dbReference type="AlphaFoldDB" id="A0A9W8ZSY8"/>
<dbReference type="OrthoDB" id="4456959at2759"/>
<dbReference type="InterPro" id="IPR036864">
    <property type="entry name" value="Zn2-C6_fun-type_DNA-bd_sf"/>
</dbReference>
<keyword evidence="2" id="KW-0539">Nucleus</keyword>
<sequence>MNEKVKQPHKRILNACDHCRKRRGDSATAPGNVCSECLRWKTDCTHNMPNKVHLGFVRTLVVDLALHVRSLETQLKQAHNSMRTSSSSSPSFRDVSEADTADSDSDALACQLDEILTIDDKRHYGSSSTFQFVRNALHMKGELSGGGAQPSIKVSKLKRPELWTVPKWQFYYTVKHPPYTFPEDDLMHNLIDLYFTNVEPYFPMLHRPTLERSILNGLHLTDRRLGAILLMICSLASQHSDDPRTLLEGIESEYSRGWKYFRQIRLIHQFEEPPSIYEFQLYPLASLYLHTTNLSGAAFFLITLGLRSAHQTGIHERHFVVLDNPVETELWRRAFWCLIVFDIYGSTTLGRPRATTPENVDADYPQDLNDESREKDMRTFPQSATILSPLAFWIHYIKLFEIIGLSNRNFYSVKPSELWSGSGISGPEWDQKFVVELDTALNKWVDSIPSHLRWDPQGQNETSLRQSSMLYATYYWAQFQVHKPFISRSTQSEAFSMFPSVTICANSARSLIGLLETLYHQQAFGPLFDSAIVLLINLWRGLRNLDALDPTKELGDVRRCINLLSMYEKR</sequence>
<name>A0A9W8ZSY8_9AGAR</name>
<dbReference type="SUPFAM" id="SSF57701">
    <property type="entry name" value="Zn2/Cys6 DNA-binding domain"/>
    <property type="match status" value="1"/>
</dbReference>
<dbReference type="GO" id="GO:0006351">
    <property type="term" value="P:DNA-templated transcription"/>
    <property type="evidence" value="ECO:0007669"/>
    <property type="project" value="InterPro"/>
</dbReference>
<accession>A0A9W8ZSY8</accession>
<dbReference type="InterPro" id="IPR007219">
    <property type="entry name" value="XnlR_reg_dom"/>
</dbReference>
<dbReference type="Proteomes" id="UP001150266">
    <property type="component" value="Unassembled WGS sequence"/>
</dbReference>
<dbReference type="PANTHER" id="PTHR46910:SF38">
    <property type="entry name" value="ZN(2)-C6 FUNGAL-TYPE DOMAIN-CONTAINING PROTEIN"/>
    <property type="match status" value="1"/>
</dbReference>
<dbReference type="GO" id="GO:0008270">
    <property type="term" value="F:zinc ion binding"/>
    <property type="evidence" value="ECO:0007669"/>
    <property type="project" value="InterPro"/>
</dbReference>
<feature type="domain" description="Xylanolytic transcriptional activator regulatory" evidence="4">
    <location>
        <begin position="298"/>
        <end position="371"/>
    </location>
</feature>
<keyword evidence="1" id="KW-0479">Metal-binding</keyword>
<dbReference type="CDD" id="cd00067">
    <property type="entry name" value="GAL4"/>
    <property type="match status" value="1"/>
</dbReference>
<evidence type="ECO:0000256" key="2">
    <source>
        <dbReference type="ARBA" id="ARBA00023242"/>
    </source>
</evidence>
<evidence type="ECO:0000256" key="1">
    <source>
        <dbReference type="ARBA" id="ARBA00022723"/>
    </source>
</evidence>